<reference evidence="1 2" key="1">
    <citation type="journal article" date="2015" name="Genome Announc.">
        <title>Expanding the biotechnology potential of lactobacilli through comparative genomics of 213 strains and associated genera.</title>
        <authorList>
            <person name="Sun Z."/>
            <person name="Harris H.M."/>
            <person name="McCann A."/>
            <person name="Guo C."/>
            <person name="Argimon S."/>
            <person name="Zhang W."/>
            <person name="Yang X."/>
            <person name="Jeffery I.B."/>
            <person name="Cooney J.C."/>
            <person name="Kagawa T.F."/>
            <person name="Liu W."/>
            <person name="Song Y."/>
            <person name="Salvetti E."/>
            <person name="Wrobel A."/>
            <person name="Rasinkangas P."/>
            <person name="Parkhill J."/>
            <person name="Rea M.C."/>
            <person name="O'Sullivan O."/>
            <person name="Ritari J."/>
            <person name="Douillard F.P."/>
            <person name="Paul Ross R."/>
            <person name="Yang R."/>
            <person name="Briner A.E."/>
            <person name="Felis G.E."/>
            <person name="de Vos W.M."/>
            <person name="Barrangou R."/>
            <person name="Klaenhammer T.R."/>
            <person name="Caufield P.W."/>
            <person name="Cui Y."/>
            <person name="Zhang H."/>
            <person name="O'Toole P.W."/>
        </authorList>
    </citation>
    <scope>NUCLEOTIDE SEQUENCE [LARGE SCALE GENOMIC DNA]</scope>
    <source>
        <strain evidence="1 2">DSM 18527</strain>
    </source>
</reference>
<comment type="caution">
    <text evidence="1">The sequence shown here is derived from an EMBL/GenBank/DDBJ whole genome shotgun (WGS) entry which is preliminary data.</text>
</comment>
<dbReference type="EMBL" id="AZGA01000057">
    <property type="protein sequence ID" value="KRM33170.1"/>
    <property type="molecule type" value="Genomic_DNA"/>
</dbReference>
<dbReference type="OrthoDB" id="2296881at2"/>
<dbReference type="AlphaFoldDB" id="X0PCX2"/>
<keyword evidence="2" id="KW-1185">Reference proteome</keyword>
<evidence type="ECO:0000313" key="2">
    <source>
        <dbReference type="Proteomes" id="UP000051236"/>
    </source>
</evidence>
<proteinExistence type="predicted"/>
<dbReference type="PATRIC" id="fig|1423734.3.peg.3301"/>
<protein>
    <submittedName>
        <fullName evidence="1">Uncharacterized protein</fullName>
    </submittedName>
</protein>
<accession>X0PCX2</accession>
<name>X0PCX2_9LACO</name>
<gene>
    <name evidence="1" type="ORF">FC83_GL003251</name>
</gene>
<dbReference type="RefSeq" id="WP_035450811.1">
    <property type="nucleotide sequence ID" value="NZ_AZGA01000057.1"/>
</dbReference>
<dbReference type="STRING" id="1423734.FC83_GL003251"/>
<organism evidence="1 2">
    <name type="scientific">Agrilactobacillus composti DSM 18527 = JCM 14202</name>
    <dbReference type="NCBI Taxonomy" id="1423734"/>
    <lineage>
        <taxon>Bacteria</taxon>
        <taxon>Bacillati</taxon>
        <taxon>Bacillota</taxon>
        <taxon>Bacilli</taxon>
        <taxon>Lactobacillales</taxon>
        <taxon>Lactobacillaceae</taxon>
        <taxon>Agrilactobacillus</taxon>
    </lineage>
</organism>
<evidence type="ECO:0000313" key="1">
    <source>
        <dbReference type="EMBL" id="KRM33170.1"/>
    </source>
</evidence>
<sequence>MDTQIPLTYEGATRQLRVLQRKGIQIGLNQVIESAIVDFAQGICDEGLEGRYVTVHYNEDGLTITDDANNELETSIPAPGPGHSFQTAFRNTAPQLMRYLEQQVHDKLSKHQIH</sequence>
<dbReference type="Proteomes" id="UP000051236">
    <property type="component" value="Unassembled WGS sequence"/>
</dbReference>
<dbReference type="eggNOG" id="ENOG5032ATQ">
    <property type="taxonomic scope" value="Bacteria"/>
</dbReference>